<evidence type="ECO:0000256" key="1">
    <source>
        <dbReference type="SAM" id="Phobius"/>
    </source>
</evidence>
<accession>Q8R3Y9</accession>
<gene>
    <name evidence="3" type="primary">BC016608</name>
</gene>
<keyword evidence="1" id="KW-1133">Transmembrane helix</keyword>
<protein>
    <submittedName>
        <fullName evidence="2">Uncharacterized protein</fullName>
    </submittedName>
</protein>
<keyword evidence="1" id="KW-0472">Membrane</keyword>
<name>Q8R3Y9_MOUSE</name>
<keyword evidence="1" id="KW-0812">Transmembrane</keyword>
<feature type="transmembrane region" description="Helical" evidence="1">
    <location>
        <begin position="15"/>
        <end position="33"/>
    </location>
</feature>
<organism evidence="2">
    <name type="scientific">Mus musculus</name>
    <name type="common">Mouse</name>
    <dbReference type="NCBI Taxonomy" id="10090"/>
    <lineage>
        <taxon>Eukaryota</taxon>
        <taxon>Metazoa</taxon>
        <taxon>Chordata</taxon>
        <taxon>Craniata</taxon>
        <taxon>Vertebrata</taxon>
        <taxon>Euteleostomi</taxon>
        <taxon>Mammalia</taxon>
        <taxon>Eutheria</taxon>
        <taxon>Euarchontoglires</taxon>
        <taxon>Glires</taxon>
        <taxon>Rodentia</taxon>
        <taxon>Myomorpha</taxon>
        <taxon>Muroidea</taxon>
        <taxon>Muridae</taxon>
        <taxon>Murinae</taxon>
        <taxon>Mus</taxon>
        <taxon>Mus</taxon>
    </lineage>
</organism>
<dbReference type="AlphaFoldDB" id="Q8R3Y9"/>
<reference evidence="2" key="1">
    <citation type="journal article" date="2004" name="Genome Res.">
        <title>The status, quality, and expansion of the NIH full-length cDNA project: the Mammalian Gene Collection (MGC).</title>
        <authorList>
            <consortium name="The MGC Project Team"/>
            <person name="Gerhard D.S."/>
            <person name="Wagner L."/>
            <person name="Feingold E.A."/>
            <person name="Shenmen C.M."/>
            <person name="Grouse L.H."/>
            <person name="Schuler G."/>
            <person name="Klein S.L."/>
            <person name="Old S."/>
            <person name="Rasooly R."/>
            <person name="Good P."/>
            <person name="Guyer M."/>
            <person name="Peck A.M."/>
            <person name="Derge J.G."/>
            <person name="Lipman D."/>
            <person name="Collins F.S."/>
            <person name="Jang W."/>
            <person name="Sherry S."/>
            <person name="Feolo M."/>
            <person name="Misquitta L."/>
            <person name="Lee E."/>
            <person name="Rotmistrovsky K."/>
            <person name="Greenhut S.F."/>
            <person name="Schaefer C.F."/>
            <person name="Buetow K."/>
            <person name="Bonner T.I."/>
            <person name="Haussler D."/>
            <person name="Kent J."/>
            <person name="Kiekhaus M."/>
            <person name="Furey T."/>
            <person name="Brent M."/>
            <person name="Prange C."/>
            <person name="Schreiber K."/>
            <person name="Shapiro N."/>
            <person name="Bhat N.K."/>
            <person name="Hopkins R.F."/>
            <person name="Hsie F."/>
            <person name="Driscoll T."/>
            <person name="Soares M.B."/>
            <person name="Casavant T.L."/>
            <person name="Scheetz T.E."/>
            <person name="Brown-stein M.J."/>
            <person name="Usdin T.B."/>
            <person name="Toshiyuki S."/>
            <person name="Carninci P."/>
            <person name="Piao Y."/>
            <person name="Dudekula D.B."/>
            <person name="Ko M.S."/>
            <person name="Kawakami K."/>
            <person name="Suzuki Y."/>
            <person name="Sugano S."/>
            <person name="Gruber C.E."/>
            <person name="Smith M.R."/>
            <person name="Simmons B."/>
            <person name="Moore T."/>
            <person name="Waterman R."/>
            <person name="Johnson S.L."/>
            <person name="Ruan Y."/>
            <person name="Wei C.L."/>
            <person name="Mathavan S."/>
            <person name="Gunaratne P.H."/>
            <person name="Wu J."/>
            <person name="Garcia A.M."/>
            <person name="Hulyk S.W."/>
            <person name="Fuh E."/>
            <person name="Yuan Y."/>
            <person name="Sneed A."/>
            <person name="Kowis C."/>
            <person name="Hodgson A."/>
            <person name="Muzny D.M."/>
            <person name="McPherson J."/>
            <person name="Gibbs R.A."/>
            <person name="Fahey J."/>
            <person name="Helton E."/>
            <person name="Ketteman M."/>
            <person name="Madan A."/>
            <person name="Rodrigues S."/>
            <person name="Sanchez A."/>
            <person name="Whiting M."/>
            <person name="Madari A."/>
            <person name="Young A.C."/>
            <person name="Wetherby K.D."/>
            <person name="Granite S.J."/>
            <person name="Kwong P.N."/>
            <person name="Brinkley C.P."/>
            <person name="Pearson R.L."/>
            <person name="Bouffard G.G."/>
            <person name="Blakesly R.W."/>
            <person name="Green E.D."/>
            <person name="Dickson M.C."/>
            <person name="Rodriguez A.C."/>
            <person name="Grimwood J."/>
            <person name="Schmutz J."/>
            <person name="Myers R.M."/>
            <person name="Butterfield Y.S."/>
            <person name="Griffith M."/>
            <person name="Griffith O.L."/>
            <person name="Krzywinski M.I."/>
            <person name="Liao N."/>
            <person name="Morin R."/>
            <person name="Morrin R."/>
            <person name="Palmquist D."/>
            <person name="Petrescu A.S."/>
            <person name="Skalska U."/>
            <person name="Smailus D.E."/>
            <person name="Stott J.M."/>
            <person name="Schnerch A."/>
            <person name="Schein J.E."/>
            <person name="Jones S.J."/>
            <person name="Holt R.A."/>
            <person name="Baross A."/>
            <person name="Marra M.A."/>
            <person name="Clifton S."/>
            <person name="Makowski K.A."/>
            <person name="Bosak S."/>
            <person name="Malek J."/>
        </authorList>
    </citation>
    <scope>NUCLEOTIDE SEQUENCE [LARGE SCALE MRNA]</scope>
    <source>
        <strain evidence="2">FVB/N</strain>
        <tissue evidence="2">Mammary tumor. C3</tissue>
    </source>
</reference>
<proteinExistence type="evidence at transcript level"/>
<evidence type="ECO:0000313" key="2">
    <source>
        <dbReference type="EMBL" id="AAH16608.1"/>
    </source>
</evidence>
<sequence length="43" mass="5179">MFSSVLIDCVYRFCYLFLMFPPFLCMCVCVCEMRSYMCVCLHM</sequence>
<evidence type="ECO:0000313" key="3">
    <source>
        <dbReference type="MGI" id="MGI:2385059"/>
    </source>
</evidence>
<dbReference type="AGR" id="MGI:2385059"/>
<dbReference type="MGI" id="MGI:2385059">
    <property type="gene designation" value="BC016608"/>
</dbReference>
<dbReference type="EMBL" id="BC016608">
    <property type="protein sequence ID" value="AAH16608.1"/>
    <property type="molecule type" value="mRNA"/>
</dbReference>